<evidence type="ECO:0000313" key="4">
    <source>
        <dbReference type="Proteomes" id="UP000028780"/>
    </source>
</evidence>
<dbReference type="OrthoDB" id="4421096at2"/>
<keyword evidence="1" id="KW-0472">Membrane</keyword>
<reference evidence="3 5" key="2">
    <citation type="submission" date="2017-06" db="EMBL/GenBank/DDBJ databases">
        <authorList>
            <consortium name="Pathogen Informatics"/>
        </authorList>
    </citation>
    <scope>NUCLEOTIDE SEQUENCE [LARGE SCALE GENOMIC DNA]</scope>
    <source>
        <strain evidence="3 5">NCTC13015</strain>
    </source>
</reference>
<organism evidence="2 4">
    <name type="scientific">Corynebacterium imitans</name>
    <dbReference type="NCBI Taxonomy" id="156978"/>
    <lineage>
        <taxon>Bacteria</taxon>
        <taxon>Bacillati</taxon>
        <taxon>Actinomycetota</taxon>
        <taxon>Actinomycetes</taxon>
        <taxon>Mycobacteriales</taxon>
        <taxon>Corynebacteriaceae</taxon>
        <taxon>Corynebacterium</taxon>
    </lineage>
</organism>
<dbReference type="AlphaFoldDB" id="A0A076NLF7"/>
<evidence type="ECO:0000256" key="1">
    <source>
        <dbReference type="SAM" id="Phobius"/>
    </source>
</evidence>
<dbReference type="HOGENOM" id="CLU_2368088_0_0_11"/>
<dbReference type="KEGG" id="cii:CIMIT_01070"/>
<protein>
    <submittedName>
        <fullName evidence="2">Uncharacterized protein</fullName>
    </submittedName>
</protein>
<name>A0A076NLF7_9CORY</name>
<proteinExistence type="predicted"/>
<dbReference type="EMBL" id="CP009211">
    <property type="protein sequence ID" value="AIJ32690.1"/>
    <property type="molecule type" value="Genomic_DNA"/>
</dbReference>
<dbReference type="RefSeq" id="WP_038587914.1">
    <property type="nucleotide sequence ID" value="NZ_CP009211.1"/>
</dbReference>
<feature type="transmembrane region" description="Helical" evidence="1">
    <location>
        <begin position="6"/>
        <end position="25"/>
    </location>
</feature>
<gene>
    <name evidence="2" type="ORF">CIMIT_01070</name>
    <name evidence="3" type="ORF">SAMEA4535761_00279</name>
</gene>
<dbReference type="Proteomes" id="UP000215374">
    <property type="component" value="Chromosome 1"/>
</dbReference>
<feature type="transmembrane region" description="Helical" evidence="1">
    <location>
        <begin position="37"/>
        <end position="56"/>
    </location>
</feature>
<accession>A0A076NLF7</accession>
<evidence type="ECO:0000313" key="5">
    <source>
        <dbReference type="Proteomes" id="UP000215374"/>
    </source>
</evidence>
<keyword evidence="1" id="KW-0812">Transmembrane</keyword>
<sequence>MVYLALGAVVALFISLCIMALGYLVHLSAKRKVLSPYRFLVVMVVLAPVFLIYDILSDEMCSGLFNYAVSGYLITAVIISSLWRIIADGSSEAPE</sequence>
<evidence type="ECO:0000313" key="3">
    <source>
        <dbReference type="EMBL" id="SNV55935.1"/>
    </source>
</evidence>
<feature type="transmembrane region" description="Helical" evidence="1">
    <location>
        <begin position="68"/>
        <end position="86"/>
    </location>
</feature>
<keyword evidence="1" id="KW-1133">Transmembrane helix</keyword>
<reference evidence="2 4" key="1">
    <citation type="submission" date="2014-08" db="EMBL/GenBank/DDBJ databases">
        <title>Complete genome sequence of Corynebacterium imitans DSM 44264, isolated from a five-month-old boy with suspected pharyngeal diphtheria.</title>
        <authorList>
            <person name="Mollmann S."/>
            <person name="Albersmeier A."/>
            <person name="Ruckert C."/>
            <person name="Tauch A."/>
        </authorList>
    </citation>
    <scope>NUCLEOTIDE SEQUENCE [LARGE SCALE GENOMIC DNA]</scope>
    <source>
        <strain evidence="2 4">DSM 44264</strain>
    </source>
</reference>
<dbReference type="eggNOG" id="ENOG5031PVH">
    <property type="taxonomic scope" value="Bacteria"/>
</dbReference>
<keyword evidence="4" id="KW-1185">Reference proteome</keyword>
<evidence type="ECO:0000313" key="2">
    <source>
        <dbReference type="EMBL" id="AIJ32690.1"/>
    </source>
</evidence>
<dbReference type="EMBL" id="LT906467">
    <property type="protein sequence ID" value="SNV55935.1"/>
    <property type="molecule type" value="Genomic_DNA"/>
</dbReference>
<dbReference type="Proteomes" id="UP000028780">
    <property type="component" value="Chromosome"/>
</dbReference>